<name>A0A6M8HY97_9PROT</name>
<dbReference type="KEGG" id="lck:HN018_23465"/>
<dbReference type="Pfam" id="PF01381">
    <property type="entry name" value="HTH_3"/>
    <property type="match status" value="1"/>
</dbReference>
<protein>
    <submittedName>
        <fullName evidence="2">Helix-turn-helix transcriptional regulator</fullName>
    </submittedName>
</protein>
<dbReference type="AlphaFoldDB" id="A0A6M8HY97"/>
<accession>A0A6M8HY97</accession>
<organism evidence="2 3">
    <name type="scientific">Lichenicola cladoniae</name>
    <dbReference type="NCBI Taxonomy" id="1484109"/>
    <lineage>
        <taxon>Bacteria</taxon>
        <taxon>Pseudomonadati</taxon>
        <taxon>Pseudomonadota</taxon>
        <taxon>Alphaproteobacteria</taxon>
        <taxon>Acetobacterales</taxon>
        <taxon>Acetobacteraceae</taxon>
        <taxon>Lichenicola</taxon>
    </lineage>
</organism>
<gene>
    <name evidence="2" type="ORF">HN018_23465</name>
</gene>
<evidence type="ECO:0000259" key="1">
    <source>
        <dbReference type="Pfam" id="PF01381"/>
    </source>
</evidence>
<dbReference type="SUPFAM" id="SSF47413">
    <property type="entry name" value="lambda repressor-like DNA-binding domains"/>
    <property type="match status" value="1"/>
</dbReference>
<dbReference type="Proteomes" id="UP000500767">
    <property type="component" value="Plasmid unnamed1"/>
</dbReference>
<dbReference type="InterPro" id="IPR001387">
    <property type="entry name" value="Cro/C1-type_HTH"/>
</dbReference>
<sequence length="209" mass="23646">MQRRKTQRTHLAHYGTFTFAADDASLKLAERTPRPLIHKRGPSFAAAGSCFISHRHTHTELLLRERLHLFGANYESIIAVRANKRDPACMEPISTLDPPAAARHTHLARAMIEDRPCVQNGHMPPPPTFMSAYRLSLCLLTLGWSERELARRIGEHRNTVRRWLLGDSAIDPEVASWLEVLMAVHVANPGPRRKLVSFLMVARQEASPR</sequence>
<dbReference type="EMBL" id="CP053709">
    <property type="protein sequence ID" value="QKE93145.1"/>
    <property type="molecule type" value="Genomic_DNA"/>
</dbReference>
<evidence type="ECO:0000313" key="2">
    <source>
        <dbReference type="EMBL" id="QKE93145.1"/>
    </source>
</evidence>
<evidence type="ECO:0000313" key="3">
    <source>
        <dbReference type="Proteomes" id="UP000500767"/>
    </source>
</evidence>
<dbReference type="GO" id="GO:0003677">
    <property type="term" value="F:DNA binding"/>
    <property type="evidence" value="ECO:0007669"/>
    <property type="project" value="InterPro"/>
</dbReference>
<feature type="domain" description="HTH cro/C1-type" evidence="1">
    <location>
        <begin position="142"/>
        <end position="175"/>
    </location>
</feature>
<reference evidence="2 3" key="1">
    <citation type="journal article" date="2014" name="World J. Microbiol. Biotechnol.">
        <title>Biodiversity and physiological characteristics of Antarctic and Arctic lichens-associated bacteria.</title>
        <authorList>
            <person name="Lee Y.M."/>
            <person name="Kim E.H."/>
            <person name="Lee H.K."/>
            <person name="Hong S.G."/>
        </authorList>
    </citation>
    <scope>NUCLEOTIDE SEQUENCE [LARGE SCALE GENOMIC DNA]</scope>
    <source>
        <strain evidence="2 3">PAMC 26569</strain>
        <plasmid evidence="2">unnamed1</plasmid>
    </source>
</reference>
<geneLocation type="plasmid" evidence="2 3">
    <name>unnamed1</name>
</geneLocation>
<keyword evidence="3" id="KW-1185">Reference proteome</keyword>
<proteinExistence type="predicted"/>
<dbReference type="CDD" id="cd00093">
    <property type="entry name" value="HTH_XRE"/>
    <property type="match status" value="1"/>
</dbReference>
<dbReference type="InterPro" id="IPR010982">
    <property type="entry name" value="Lambda_DNA-bd_dom_sf"/>
</dbReference>
<dbReference type="RefSeq" id="WP_171833879.1">
    <property type="nucleotide sequence ID" value="NZ_CP053709.1"/>
</dbReference>
<keyword evidence="2" id="KW-0614">Plasmid</keyword>